<proteinExistence type="predicted"/>
<evidence type="ECO:0000313" key="2">
    <source>
        <dbReference type="EMBL" id="XAN07660.1"/>
    </source>
</evidence>
<evidence type="ECO:0000256" key="1">
    <source>
        <dbReference type="SAM" id="MobiDB-lite"/>
    </source>
</evidence>
<accession>A0ABZ3FSG7</accession>
<dbReference type="EMBL" id="CP154795">
    <property type="protein sequence ID" value="XAN07660.1"/>
    <property type="molecule type" value="Genomic_DNA"/>
</dbReference>
<organism evidence="2 3">
    <name type="scientific">Ammonicoccus fulvus</name>
    <dbReference type="NCBI Taxonomy" id="3138240"/>
    <lineage>
        <taxon>Bacteria</taxon>
        <taxon>Bacillati</taxon>
        <taxon>Actinomycetota</taxon>
        <taxon>Actinomycetes</taxon>
        <taxon>Propionibacteriales</taxon>
        <taxon>Propionibacteriaceae</taxon>
        <taxon>Ammonicoccus</taxon>
    </lineage>
</organism>
<dbReference type="RefSeq" id="WP_425309114.1">
    <property type="nucleotide sequence ID" value="NZ_CP154795.1"/>
</dbReference>
<dbReference type="Proteomes" id="UP001442841">
    <property type="component" value="Chromosome"/>
</dbReference>
<evidence type="ECO:0000313" key="3">
    <source>
        <dbReference type="Proteomes" id="UP001442841"/>
    </source>
</evidence>
<gene>
    <name evidence="2" type="ORF">AADG42_10240</name>
</gene>
<protein>
    <submittedName>
        <fullName evidence="2">Uncharacterized protein</fullName>
    </submittedName>
</protein>
<keyword evidence="3" id="KW-1185">Reference proteome</keyword>
<sequence length="134" mass="14438">MADERLTTTDRFRKGLDEFLGTTGAGLEEVVNTKAFGDILSQVTGNLVAVSRISGETLDLVIRNARLAGRKDVAELGRQLGRTEDKLEAVLALVEDLQSDLRAAREENAALRGEAAENPAPARKSTARKSSTED</sequence>
<name>A0ABZ3FSG7_9ACTN</name>
<reference evidence="2 3" key="1">
    <citation type="submission" date="2024-04" db="EMBL/GenBank/DDBJ databases">
        <title>Isolation of an actinomycete strain from pig manure.</title>
        <authorList>
            <person name="Gong T."/>
            <person name="Yu Z."/>
            <person name="An M."/>
            <person name="Wei C."/>
            <person name="Yang W."/>
            <person name="Liu L."/>
        </authorList>
    </citation>
    <scope>NUCLEOTIDE SEQUENCE [LARGE SCALE GENOMIC DNA]</scope>
    <source>
        <strain evidence="2 3">ZF39</strain>
    </source>
</reference>
<feature type="region of interest" description="Disordered" evidence="1">
    <location>
        <begin position="108"/>
        <end position="134"/>
    </location>
</feature>